<name>A0A1M2W4A1_TRAPU</name>
<comment type="subcellular location">
    <subcellularLocation>
        <location evidence="1">Endomembrane system</location>
        <topology evidence="1">Multi-pass membrane protein</topology>
    </subcellularLocation>
</comment>
<keyword evidence="2 5" id="KW-0812">Transmembrane</keyword>
<feature type="transmembrane region" description="Helical" evidence="5">
    <location>
        <begin position="197"/>
        <end position="221"/>
    </location>
</feature>
<protein>
    <submittedName>
        <fullName evidence="6">UPF0641 membrane protein</fullName>
    </submittedName>
</protein>
<evidence type="ECO:0000256" key="2">
    <source>
        <dbReference type="ARBA" id="ARBA00022692"/>
    </source>
</evidence>
<organism evidence="6 7">
    <name type="scientific">Trametes pubescens</name>
    <name type="common">White-rot fungus</name>
    <dbReference type="NCBI Taxonomy" id="154538"/>
    <lineage>
        <taxon>Eukaryota</taxon>
        <taxon>Fungi</taxon>
        <taxon>Dikarya</taxon>
        <taxon>Basidiomycota</taxon>
        <taxon>Agaricomycotina</taxon>
        <taxon>Agaricomycetes</taxon>
        <taxon>Polyporales</taxon>
        <taxon>Polyporaceae</taxon>
        <taxon>Trametes</taxon>
    </lineage>
</organism>
<reference evidence="6 7" key="1">
    <citation type="submission" date="2016-10" db="EMBL/GenBank/DDBJ databases">
        <title>Genome sequence of the basidiomycete white-rot fungus Trametes pubescens.</title>
        <authorList>
            <person name="Makela M.R."/>
            <person name="Granchi Z."/>
            <person name="Peng M."/>
            <person name="De Vries R.P."/>
            <person name="Grigoriev I."/>
            <person name="Riley R."/>
            <person name="Hilden K."/>
        </authorList>
    </citation>
    <scope>NUCLEOTIDE SEQUENCE [LARGE SCALE GENOMIC DNA]</scope>
    <source>
        <strain evidence="6 7">FBCC735</strain>
    </source>
</reference>
<evidence type="ECO:0000256" key="4">
    <source>
        <dbReference type="ARBA" id="ARBA00023136"/>
    </source>
</evidence>
<dbReference type="Proteomes" id="UP000184267">
    <property type="component" value="Unassembled WGS sequence"/>
</dbReference>
<comment type="caution">
    <text evidence="6">The sequence shown here is derived from an EMBL/GenBank/DDBJ whole genome shotgun (WGS) entry which is preliminary data.</text>
</comment>
<evidence type="ECO:0000256" key="5">
    <source>
        <dbReference type="SAM" id="Phobius"/>
    </source>
</evidence>
<keyword evidence="3 5" id="KW-1133">Transmembrane helix</keyword>
<keyword evidence="4 5" id="KW-0472">Membrane</keyword>
<feature type="transmembrane region" description="Helical" evidence="5">
    <location>
        <begin position="45"/>
        <end position="65"/>
    </location>
</feature>
<dbReference type="EMBL" id="MNAD01000276">
    <property type="protein sequence ID" value="OJT14610.1"/>
    <property type="molecule type" value="Genomic_DNA"/>
</dbReference>
<proteinExistence type="predicted"/>
<accession>A0A1M2W4A1</accession>
<dbReference type="OMA" id="CWVEYCA"/>
<dbReference type="OrthoDB" id="1898221at2759"/>
<feature type="transmembrane region" description="Helical" evidence="5">
    <location>
        <begin position="132"/>
        <end position="149"/>
    </location>
</feature>
<sequence length="223" mass="24891">MPVNPRAVVLHATGVAVMTYGYLNLPDMIANIRMAEMKGGHFQFLTIQGLVLAWITMALSLGCDLFPSRLLRNAKRIILMTALPVSIVISTIYWNLLLFMPHMILMANSEESTPTSSSQVSGPARLSLPVDLALHAAPAIAMFIDFYFFEPRYSKSVSRRGSIVLAALSGSWYSWWVERCANYNGFFPYPFLTENPYNIRVLIYTGATIFSAVSFMVLNALHP</sequence>
<feature type="transmembrane region" description="Helical" evidence="5">
    <location>
        <begin position="7"/>
        <end position="25"/>
    </location>
</feature>
<gene>
    <name evidence="6" type="ORF">TRAPUB_8856</name>
</gene>
<evidence type="ECO:0000313" key="7">
    <source>
        <dbReference type="Proteomes" id="UP000184267"/>
    </source>
</evidence>
<feature type="transmembrane region" description="Helical" evidence="5">
    <location>
        <begin position="161"/>
        <end position="177"/>
    </location>
</feature>
<dbReference type="AlphaFoldDB" id="A0A1M2W4A1"/>
<evidence type="ECO:0000256" key="3">
    <source>
        <dbReference type="ARBA" id="ARBA00022989"/>
    </source>
</evidence>
<feature type="transmembrane region" description="Helical" evidence="5">
    <location>
        <begin position="77"/>
        <end position="96"/>
    </location>
</feature>
<dbReference type="GO" id="GO:0016020">
    <property type="term" value="C:membrane"/>
    <property type="evidence" value="ECO:0007669"/>
    <property type="project" value="InterPro"/>
</dbReference>
<evidence type="ECO:0000256" key="1">
    <source>
        <dbReference type="ARBA" id="ARBA00004127"/>
    </source>
</evidence>
<dbReference type="InterPro" id="IPR006838">
    <property type="entry name" value="ADTRP_AIG1"/>
</dbReference>
<dbReference type="PANTHER" id="PTHR10989:SF16">
    <property type="entry name" value="AT02829P-RELATED"/>
    <property type="match status" value="1"/>
</dbReference>
<dbReference type="PANTHER" id="PTHR10989">
    <property type="entry name" value="ANDROGEN-INDUCED PROTEIN 1-RELATED"/>
    <property type="match status" value="1"/>
</dbReference>
<keyword evidence="7" id="KW-1185">Reference proteome</keyword>
<dbReference type="Pfam" id="PF04750">
    <property type="entry name" value="Far-17a_AIG1"/>
    <property type="match status" value="1"/>
</dbReference>
<dbReference type="GO" id="GO:0012505">
    <property type="term" value="C:endomembrane system"/>
    <property type="evidence" value="ECO:0007669"/>
    <property type="project" value="UniProtKB-SubCell"/>
</dbReference>
<evidence type="ECO:0000313" key="6">
    <source>
        <dbReference type="EMBL" id="OJT14610.1"/>
    </source>
</evidence>